<dbReference type="InterPro" id="IPR029787">
    <property type="entry name" value="Nucleotide_cyclase"/>
</dbReference>
<dbReference type="SUPFAM" id="SSF55785">
    <property type="entry name" value="PYP-like sensor domain (PAS domain)"/>
    <property type="match status" value="1"/>
</dbReference>
<dbReference type="InterPro" id="IPR013767">
    <property type="entry name" value="PAS_fold"/>
</dbReference>
<feature type="domain" description="GGDEF" evidence="3">
    <location>
        <begin position="508"/>
        <end position="651"/>
    </location>
</feature>
<dbReference type="InterPro" id="IPR000014">
    <property type="entry name" value="PAS"/>
</dbReference>
<dbReference type="AlphaFoldDB" id="A0A1H9G9I6"/>
<dbReference type="STRING" id="180197.SAMN02982919_00755"/>
<dbReference type="InterPro" id="IPR000160">
    <property type="entry name" value="GGDEF_dom"/>
</dbReference>
<dbReference type="Proteomes" id="UP000199766">
    <property type="component" value="Unassembled WGS sequence"/>
</dbReference>
<dbReference type="Gene3D" id="3.30.450.20">
    <property type="entry name" value="PAS domain"/>
    <property type="match status" value="1"/>
</dbReference>
<dbReference type="SUPFAM" id="SSF53850">
    <property type="entry name" value="Periplasmic binding protein-like II"/>
    <property type="match status" value="1"/>
</dbReference>
<dbReference type="PROSITE" id="PS50887">
    <property type="entry name" value="GGDEF"/>
    <property type="match status" value="1"/>
</dbReference>
<dbReference type="Pfam" id="PF00990">
    <property type="entry name" value="GGDEF"/>
    <property type="match status" value="1"/>
</dbReference>
<dbReference type="GO" id="GO:0006355">
    <property type="term" value="P:regulation of DNA-templated transcription"/>
    <property type="evidence" value="ECO:0007669"/>
    <property type="project" value="InterPro"/>
</dbReference>
<dbReference type="FunFam" id="3.30.70.270:FF:000001">
    <property type="entry name" value="Diguanylate cyclase domain protein"/>
    <property type="match status" value="1"/>
</dbReference>
<dbReference type="InterPro" id="IPR035965">
    <property type="entry name" value="PAS-like_dom_sf"/>
</dbReference>
<dbReference type="PANTHER" id="PTHR44757:SF2">
    <property type="entry name" value="BIOFILM ARCHITECTURE MAINTENANCE PROTEIN MBAA"/>
    <property type="match status" value="1"/>
</dbReference>
<dbReference type="GO" id="GO:0003824">
    <property type="term" value="F:catalytic activity"/>
    <property type="evidence" value="ECO:0007669"/>
    <property type="project" value="UniProtKB-ARBA"/>
</dbReference>
<dbReference type="NCBIfam" id="TIGR00254">
    <property type="entry name" value="GGDEF"/>
    <property type="match status" value="1"/>
</dbReference>
<evidence type="ECO:0000256" key="1">
    <source>
        <dbReference type="SAM" id="Phobius"/>
    </source>
</evidence>
<feature type="transmembrane region" description="Helical" evidence="1">
    <location>
        <begin position="312"/>
        <end position="333"/>
    </location>
</feature>
<dbReference type="PROSITE" id="PS50112">
    <property type="entry name" value="PAS"/>
    <property type="match status" value="1"/>
</dbReference>
<accession>A0A1H9G9I6</accession>
<dbReference type="Pfam" id="PF09084">
    <property type="entry name" value="NMT1"/>
    <property type="match status" value="1"/>
</dbReference>
<evidence type="ECO:0000259" key="2">
    <source>
        <dbReference type="PROSITE" id="PS50112"/>
    </source>
</evidence>
<sequence>MLAHAETAWSLEQLSLQLRWVHQFQFAGYYAAQQQGYYREAGLEVSFKEGGPRVNPVAEVLAGHSDFGIGLSNLVVEYLKGQPLVMLAPVFQHSPNVLLVQGQDKRLVDLARPDAGKIALLGGNQDVDLKAMFLDEGIALHRLRIVPNENHLQDFLDLRVEALNAYVSNEPYLLNQRHVPYTVLKPQTYGMDFYGDVLFTSQALARSRPEVVEAFRTASMRGWQYALEHEEEIITLIQQQYNSQQKTRDHLRYEAREIERLINPEVIDIGHSNPGRWQHIAKTYARFGIVNFDGPLDNFFYQQKQNVDLSRFYWALGIISAILAIVGSIAWFIHCVNRRLAVALAEKSRSEEHHRVVFQTSPSAGIVWHQGFIVTDWNQQAEAVFGWKREEVLGRPFTDFLLPDTEMQHLVPELAHLVQENTLPHSINQNLTRAGEIITCEWFNAWLPERPGEPRQVISQAINITERLQLEEEIRQLAFFDPLTQLPNRRLLQNRLQHRLTMLQHDSAHSALIFLDLDNFKPLNDTHGHAVGDQLLIEVAQRLRACLRDTDTVARFGGDEFVVLLCGLDTQRTQAHALALHIAQQILHCLAQPYRLQRANGTGIVEHRCSASIGIALFDGSVDAENVLRRADASMYRAKDNGRNCIEIDASLSPEASSATPSPPASITIAVTPEVVTAT</sequence>
<gene>
    <name evidence="4" type="ORF">SAMN02982919_00755</name>
</gene>
<dbReference type="PANTHER" id="PTHR44757">
    <property type="entry name" value="DIGUANYLATE CYCLASE DGCP"/>
    <property type="match status" value="1"/>
</dbReference>
<dbReference type="SMART" id="SM00091">
    <property type="entry name" value="PAS"/>
    <property type="match status" value="1"/>
</dbReference>
<dbReference type="CDD" id="cd00130">
    <property type="entry name" value="PAS"/>
    <property type="match status" value="1"/>
</dbReference>
<dbReference type="InterPro" id="IPR052155">
    <property type="entry name" value="Biofilm_reg_signaling"/>
</dbReference>
<dbReference type="Pfam" id="PF00989">
    <property type="entry name" value="PAS"/>
    <property type="match status" value="1"/>
</dbReference>
<dbReference type="RefSeq" id="WP_091452880.1">
    <property type="nucleotide sequence ID" value="NZ_FOGD01000001.1"/>
</dbReference>
<proteinExistence type="predicted"/>
<dbReference type="CDD" id="cd01949">
    <property type="entry name" value="GGDEF"/>
    <property type="match status" value="1"/>
</dbReference>
<evidence type="ECO:0000313" key="5">
    <source>
        <dbReference type="Proteomes" id="UP000199766"/>
    </source>
</evidence>
<protein>
    <submittedName>
        <fullName evidence="4">PAS domain S-box-containing protein/diguanylate cyclase (GGDEF) domain-containing protein</fullName>
    </submittedName>
</protein>
<evidence type="ECO:0000313" key="4">
    <source>
        <dbReference type="EMBL" id="SEQ46805.1"/>
    </source>
</evidence>
<dbReference type="EMBL" id="FOGD01000001">
    <property type="protein sequence ID" value="SEQ46805.1"/>
    <property type="molecule type" value="Genomic_DNA"/>
</dbReference>
<keyword evidence="1" id="KW-0472">Membrane</keyword>
<dbReference type="InterPro" id="IPR043128">
    <property type="entry name" value="Rev_trsase/Diguanyl_cyclase"/>
</dbReference>
<dbReference type="NCBIfam" id="TIGR00229">
    <property type="entry name" value="sensory_box"/>
    <property type="match status" value="1"/>
</dbReference>
<organism evidence="4 5">
    <name type="scientific">Giesbergeria anulus</name>
    <dbReference type="NCBI Taxonomy" id="180197"/>
    <lineage>
        <taxon>Bacteria</taxon>
        <taxon>Pseudomonadati</taxon>
        <taxon>Pseudomonadota</taxon>
        <taxon>Betaproteobacteria</taxon>
        <taxon>Burkholderiales</taxon>
        <taxon>Comamonadaceae</taxon>
        <taxon>Giesbergeria</taxon>
    </lineage>
</organism>
<keyword evidence="1" id="KW-1133">Transmembrane helix</keyword>
<reference evidence="4 5" key="1">
    <citation type="submission" date="2016-10" db="EMBL/GenBank/DDBJ databases">
        <authorList>
            <person name="de Groot N.N."/>
        </authorList>
    </citation>
    <scope>NUCLEOTIDE SEQUENCE [LARGE SCALE GENOMIC DNA]</scope>
    <source>
        <strain evidence="4 5">ATCC 35958</strain>
    </source>
</reference>
<feature type="domain" description="PAS" evidence="2">
    <location>
        <begin position="350"/>
        <end position="404"/>
    </location>
</feature>
<dbReference type="SUPFAM" id="SSF55073">
    <property type="entry name" value="Nucleotide cyclase"/>
    <property type="match status" value="1"/>
</dbReference>
<keyword evidence="1" id="KW-0812">Transmembrane</keyword>
<evidence type="ECO:0000259" key="3">
    <source>
        <dbReference type="PROSITE" id="PS50887"/>
    </source>
</evidence>
<keyword evidence="5" id="KW-1185">Reference proteome</keyword>
<name>A0A1H9G9I6_9BURK</name>
<dbReference type="InterPro" id="IPR015168">
    <property type="entry name" value="SsuA/THI5"/>
</dbReference>
<dbReference type="Gene3D" id="3.30.70.270">
    <property type="match status" value="1"/>
</dbReference>
<dbReference type="Gene3D" id="3.40.190.10">
    <property type="entry name" value="Periplasmic binding protein-like II"/>
    <property type="match status" value="2"/>
</dbReference>
<dbReference type="SMART" id="SM00267">
    <property type="entry name" value="GGDEF"/>
    <property type="match status" value="1"/>
</dbReference>